<feature type="transmembrane region" description="Helical" evidence="8">
    <location>
        <begin position="256"/>
        <end position="277"/>
    </location>
</feature>
<comment type="caution">
    <text evidence="9">The sequence shown here is derived from an EMBL/GenBank/DDBJ whole genome shotgun (WGS) entry which is preliminary data.</text>
</comment>
<comment type="subcellular location">
    <subcellularLocation>
        <location evidence="8">Cell membrane</location>
        <topology evidence="8">Multi-pass membrane protein</topology>
    </subcellularLocation>
    <subcellularLocation>
        <location evidence="1">Endomembrane system</location>
        <topology evidence="1">Multi-pass membrane protein</topology>
    </subcellularLocation>
</comment>
<evidence type="ECO:0000256" key="5">
    <source>
        <dbReference type="ARBA" id="ARBA00022692"/>
    </source>
</evidence>
<dbReference type="PANTHER" id="PTHR31611:SF0">
    <property type="entry name" value="HIGH-AFFINITY NICKEL TRANSPORT PROTEIN NIC1"/>
    <property type="match status" value="1"/>
</dbReference>
<keyword evidence="3 8" id="KW-0813">Transport</keyword>
<accession>A0A7W6CPG1</accession>
<dbReference type="GO" id="GO:0012505">
    <property type="term" value="C:endomembrane system"/>
    <property type="evidence" value="ECO:0007669"/>
    <property type="project" value="UniProtKB-SubCell"/>
</dbReference>
<feature type="transmembrane region" description="Helical" evidence="8">
    <location>
        <begin position="146"/>
        <end position="164"/>
    </location>
</feature>
<dbReference type="Proteomes" id="UP000548867">
    <property type="component" value="Unassembled WGS sequence"/>
</dbReference>
<dbReference type="GO" id="GO:0005886">
    <property type="term" value="C:plasma membrane"/>
    <property type="evidence" value="ECO:0007669"/>
    <property type="project" value="UniProtKB-SubCell"/>
</dbReference>
<feature type="transmembrane region" description="Helical" evidence="8">
    <location>
        <begin position="68"/>
        <end position="95"/>
    </location>
</feature>
<evidence type="ECO:0000256" key="6">
    <source>
        <dbReference type="ARBA" id="ARBA00022989"/>
    </source>
</evidence>
<evidence type="ECO:0000256" key="4">
    <source>
        <dbReference type="ARBA" id="ARBA00022596"/>
    </source>
</evidence>
<dbReference type="AlphaFoldDB" id="A0A7W6CPG1"/>
<dbReference type="GO" id="GO:0015099">
    <property type="term" value="F:nickel cation transmembrane transporter activity"/>
    <property type="evidence" value="ECO:0007669"/>
    <property type="project" value="UniProtKB-UniRule"/>
</dbReference>
<protein>
    <recommendedName>
        <fullName evidence="8">Nickel/cobalt efflux system</fullName>
    </recommendedName>
</protein>
<sequence length="285" mass="30641">MDEHQSRHAPRAMVAKAMMQSLPNGLDLSALGLMFMLGLRHGLDPDHIAMIDNMVFSVNQRRPRLAPWIGTLFALGHSLGVAVVALLVAAVAHRFSPPAWFAPASEVMVLAMLLVVGIANLHGLLKPTSFRPTGWRSRLLAGWIDKLDRPVSIISVGLMFGLVFDTITQAAAWGAAATARGGSAAVLVLIGMFSAGMILVDTIDSQIVARVLRSMRKQRIERFRRLVGWLVVTLSLGAAAYIMLDALTLVGPLPGNATTIIGALTVIAMPVLGLLAAHWRARRAR</sequence>
<name>A0A7W6CPG1_9SPHN</name>
<dbReference type="Pfam" id="PF03824">
    <property type="entry name" value="NicO"/>
    <property type="match status" value="1"/>
</dbReference>
<organism evidence="9 10">
    <name type="scientific">Novosphingobium sediminicola</name>
    <dbReference type="NCBI Taxonomy" id="563162"/>
    <lineage>
        <taxon>Bacteria</taxon>
        <taxon>Pseudomonadati</taxon>
        <taxon>Pseudomonadota</taxon>
        <taxon>Alphaproteobacteria</taxon>
        <taxon>Sphingomonadales</taxon>
        <taxon>Sphingomonadaceae</taxon>
        <taxon>Novosphingobium</taxon>
    </lineage>
</organism>
<feature type="transmembrane region" description="Helical" evidence="8">
    <location>
        <begin position="226"/>
        <end position="244"/>
    </location>
</feature>
<reference evidence="9 10" key="1">
    <citation type="submission" date="2020-08" db="EMBL/GenBank/DDBJ databases">
        <title>Genomic Encyclopedia of Type Strains, Phase IV (KMG-IV): sequencing the most valuable type-strain genomes for metagenomic binning, comparative biology and taxonomic classification.</title>
        <authorList>
            <person name="Goeker M."/>
        </authorList>
    </citation>
    <scope>NUCLEOTIDE SEQUENCE [LARGE SCALE GENOMIC DNA]</scope>
    <source>
        <strain evidence="9 10">DSM 27057</strain>
    </source>
</reference>
<evidence type="ECO:0000256" key="2">
    <source>
        <dbReference type="ARBA" id="ARBA00010892"/>
    </source>
</evidence>
<dbReference type="EMBL" id="JACIDX010000026">
    <property type="protein sequence ID" value="MBB3957545.1"/>
    <property type="molecule type" value="Genomic_DNA"/>
</dbReference>
<feature type="transmembrane region" description="Helical" evidence="8">
    <location>
        <begin position="107"/>
        <end position="125"/>
    </location>
</feature>
<feature type="transmembrane region" description="Helical" evidence="8">
    <location>
        <begin position="184"/>
        <end position="205"/>
    </location>
</feature>
<dbReference type="RefSeq" id="WP_246405201.1">
    <property type="nucleotide sequence ID" value="NZ_JACIDX010000026.1"/>
</dbReference>
<evidence type="ECO:0000256" key="3">
    <source>
        <dbReference type="ARBA" id="ARBA00022448"/>
    </source>
</evidence>
<evidence type="ECO:0000256" key="1">
    <source>
        <dbReference type="ARBA" id="ARBA00004127"/>
    </source>
</evidence>
<dbReference type="InterPro" id="IPR011541">
    <property type="entry name" value="Ni/Co_transpt_high_affinity"/>
</dbReference>
<evidence type="ECO:0000313" key="9">
    <source>
        <dbReference type="EMBL" id="MBB3957545.1"/>
    </source>
</evidence>
<keyword evidence="6 8" id="KW-1133">Transmembrane helix</keyword>
<keyword evidence="4" id="KW-0533">Nickel</keyword>
<proteinExistence type="inferred from homology"/>
<dbReference type="InterPro" id="IPR004688">
    <property type="entry name" value="Ni/Co_transpt"/>
</dbReference>
<comment type="similarity">
    <text evidence="2 8">Belongs to the NiCoT transporter (TC 2.A.52) family.</text>
</comment>
<gene>
    <name evidence="9" type="ORF">GGR38_004519</name>
</gene>
<evidence type="ECO:0000256" key="8">
    <source>
        <dbReference type="RuleBase" id="RU362101"/>
    </source>
</evidence>
<keyword evidence="7 8" id="KW-0472">Membrane</keyword>
<dbReference type="PANTHER" id="PTHR31611">
    <property type="entry name" value="HIGH-AFFINITY NICKEL TRANSPORT PROTEIN NIC1"/>
    <property type="match status" value="1"/>
</dbReference>
<evidence type="ECO:0000313" key="10">
    <source>
        <dbReference type="Proteomes" id="UP000548867"/>
    </source>
</evidence>
<keyword evidence="5 8" id="KW-0812">Transmembrane</keyword>
<evidence type="ECO:0000256" key="7">
    <source>
        <dbReference type="ARBA" id="ARBA00023136"/>
    </source>
</evidence>
<keyword evidence="10" id="KW-1185">Reference proteome</keyword>